<dbReference type="InterPro" id="IPR009492">
    <property type="entry name" value="TniQ"/>
</dbReference>
<dbReference type="Pfam" id="PF06527">
    <property type="entry name" value="TniQ"/>
    <property type="match status" value="1"/>
</dbReference>
<keyword evidence="3" id="KW-1185">Reference proteome</keyword>
<sequence>MTHARTLPIRLAPHPGEALDSWWEAIAHRLGTNTGDVLSAMGLLPRSPSRPVSSGILGHLVTLLDEDQAARAAWSAGVPPAQMHAMTLARYDQRVHVIAPQRRRVAARHVWGRARGSRYCPACLAENGGRWLLTWRLGWSFACLDHRLLLVDACPRCSRTPRHFPTTTRHPLVPGQCHSPAKDDSSRAVRCGQPLEEADAIELTRQGPVIAAQRLIENAISMGQADFGVYQDEPQSSLALFGDLRALACILLRRVPERLVDFVPPEILSAHQHPEPEAVRAFDPAEETLPGRLAPRRAATAALAVSAALHILGHDNAHVAGDALRHLISDADGTMPLKVAHRWNHTSEVFDAIHLATLAPRLKHSDQLRYRTADRLPRRPVSAAAPRTAQRARWIPTQLWPTWSARLSPVSGSLSRTIRLALSCYLLLVGGARGDFTTATRILRSPAEDRLGPHMAQRLTKRGHFTAISLGLYALADYLDQEGSPIDYDRRRAVDYRDLLPLDTWTQLCRDIEFDAGGVRRHLFARALLFERISGLPATVAPAAYAPATPELRTMLRTFETDLTPGLVSQLEEHAREFLARQGIHDEPLTWQPPTDIIDGLDLPGCDLGDIDLGLLHRLIRDGSLTTAGAARRLGVSHDAVRFVLQEQPAPPRRSAMWERGATIRRARAALPKDTFARLYLEEYRPLKWIAKRAGVNEDAIKVLVREYGMTREGKATRWRQIDLDWLREERAAGRTCRELAEETGFSLGMISYLGRQHDLPGRRPARKG</sequence>
<comment type="caution">
    <text evidence="2">The sequence shown here is derived from an EMBL/GenBank/DDBJ whole genome shotgun (WGS) entry which is preliminary data.</text>
</comment>
<organism evidence="2 3">
    <name type="scientific">Streptomyces diastaticus subsp. diastaticus</name>
    <dbReference type="NCBI Taxonomy" id="68040"/>
    <lineage>
        <taxon>Bacteria</taxon>
        <taxon>Bacillati</taxon>
        <taxon>Actinomycetota</taxon>
        <taxon>Actinomycetes</taxon>
        <taxon>Kitasatosporales</taxon>
        <taxon>Streptomycetaceae</taxon>
        <taxon>Streptomyces</taxon>
        <taxon>Streptomyces diastaticus group</taxon>
    </lineage>
</organism>
<proteinExistence type="predicted"/>
<evidence type="ECO:0000259" key="1">
    <source>
        <dbReference type="Pfam" id="PF06527"/>
    </source>
</evidence>
<evidence type="ECO:0000313" key="3">
    <source>
        <dbReference type="Proteomes" id="UP000472710"/>
    </source>
</evidence>
<reference evidence="2 3" key="1">
    <citation type="submission" date="2020-02" db="EMBL/GenBank/DDBJ databases">
        <title>Whole genome shotgun sequence of Streptomyces diastaticus subsp. diastaticus NBRC 13412.</title>
        <authorList>
            <person name="Ichikawa N."/>
            <person name="Komaki H."/>
            <person name="Tamura T."/>
        </authorList>
    </citation>
    <scope>NUCLEOTIDE SEQUENCE [LARGE SCALE GENOMIC DNA]</scope>
    <source>
        <strain evidence="2 3">NBRC 13412</strain>
    </source>
</reference>
<evidence type="ECO:0000313" key="2">
    <source>
        <dbReference type="EMBL" id="GFH73223.1"/>
    </source>
</evidence>
<protein>
    <recommendedName>
        <fullName evidence="1">TniQ domain-containing protein</fullName>
    </recommendedName>
</protein>
<dbReference type="GeneID" id="95073571"/>
<gene>
    <name evidence="2" type="ORF">Sdia_39910</name>
</gene>
<accession>A0ABQ1CSG8</accession>
<dbReference type="RefSeq" id="WP_189500938.1">
    <property type="nucleotide sequence ID" value="NZ_BLLN01000005.1"/>
</dbReference>
<name>A0ABQ1CSG8_STRDI</name>
<dbReference type="Proteomes" id="UP000472710">
    <property type="component" value="Unassembled WGS sequence"/>
</dbReference>
<dbReference type="EMBL" id="BLLN01000005">
    <property type="protein sequence ID" value="GFH73223.1"/>
    <property type="molecule type" value="Genomic_DNA"/>
</dbReference>
<feature type="domain" description="TniQ" evidence="1">
    <location>
        <begin position="8"/>
        <end position="150"/>
    </location>
</feature>